<reference evidence="7" key="1">
    <citation type="submission" date="2025-08" db="UniProtKB">
        <authorList>
            <consortium name="RefSeq"/>
        </authorList>
    </citation>
    <scope>IDENTIFICATION</scope>
    <source>
        <tissue evidence="7">Whole blood</tissue>
    </source>
</reference>
<dbReference type="InterPro" id="IPR050828">
    <property type="entry name" value="C-type_lectin/matrix_domain"/>
</dbReference>
<dbReference type="PROSITE" id="PS50041">
    <property type="entry name" value="C_TYPE_LECTIN_2"/>
    <property type="match status" value="1"/>
</dbReference>
<keyword evidence="2" id="KW-0430">Lectin</keyword>
<sequence>MEGSRAEHSDDTDGMQAMEQKVTRPGIVTKKMLVISSICGGIALLLWVMLEFPRKFKKPKILNDSTCSEDETICPQDWNQINNNCFFQSEREKTWIEGQENCIAYRGSLAIFNSKNEVEMLMPHLGTSSYWIGLKKLNASTPWMWVNGDTFSNWFNIEGSGMCAFMLHKRISSANCDNTMKYICGREPRCP</sequence>
<keyword evidence="4" id="KW-0472">Membrane</keyword>
<dbReference type="CDD" id="cd03593">
    <property type="entry name" value="CLECT_NK_receptors_like"/>
    <property type="match status" value="1"/>
</dbReference>
<evidence type="ECO:0000313" key="7">
    <source>
        <dbReference type="RefSeq" id="XP_019291962.1"/>
    </source>
</evidence>
<evidence type="ECO:0000256" key="4">
    <source>
        <dbReference type="SAM" id="Phobius"/>
    </source>
</evidence>
<dbReference type="GO" id="GO:0005886">
    <property type="term" value="C:plasma membrane"/>
    <property type="evidence" value="ECO:0007669"/>
    <property type="project" value="UniProtKB-SubCell"/>
</dbReference>
<organism evidence="6 7">
    <name type="scientific">Panthera pardus</name>
    <name type="common">Leopard</name>
    <name type="synonym">Felis pardus</name>
    <dbReference type="NCBI Taxonomy" id="9691"/>
    <lineage>
        <taxon>Eukaryota</taxon>
        <taxon>Metazoa</taxon>
        <taxon>Chordata</taxon>
        <taxon>Craniata</taxon>
        <taxon>Vertebrata</taxon>
        <taxon>Euteleostomi</taxon>
        <taxon>Mammalia</taxon>
        <taxon>Eutheria</taxon>
        <taxon>Laurasiatheria</taxon>
        <taxon>Carnivora</taxon>
        <taxon>Feliformia</taxon>
        <taxon>Felidae</taxon>
        <taxon>Pantherinae</taxon>
        <taxon>Panthera</taxon>
    </lineage>
</organism>
<evidence type="ECO:0000256" key="1">
    <source>
        <dbReference type="ARBA" id="ARBA00004401"/>
    </source>
</evidence>
<evidence type="ECO:0000313" key="6">
    <source>
        <dbReference type="Proteomes" id="UP001165780"/>
    </source>
</evidence>
<dbReference type="PANTHER" id="PTHR45710:SF20">
    <property type="entry name" value="C-TYPE LECTIN DOMAIN FAMILY 2, MEMBER M"/>
    <property type="match status" value="1"/>
</dbReference>
<accession>A0A9V1EZ21</accession>
<keyword evidence="6" id="KW-1185">Reference proteome</keyword>
<proteinExistence type="predicted"/>
<dbReference type="InterPro" id="IPR033992">
    <property type="entry name" value="NKR-like_CTLD"/>
</dbReference>
<dbReference type="SUPFAM" id="SSF56436">
    <property type="entry name" value="C-type lectin-like"/>
    <property type="match status" value="1"/>
</dbReference>
<keyword evidence="4" id="KW-0812">Transmembrane</keyword>
<keyword evidence="4" id="KW-1133">Transmembrane helix</keyword>
<dbReference type="RefSeq" id="XP_019291962.1">
    <property type="nucleotide sequence ID" value="XM_019436417.2"/>
</dbReference>
<dbReference type="AlphaFoldDB" id="A0A9V1EZ21"/>
<feature type="compositionally biased region" description="Basic and acidic residues" evidence="3">
    <location>
        <begin position="1"/>
        <end position="11"/>
    </location>
</feature>
<dbReference type="InterPro" id="IPR001304">
    <property type="entry name" value="C-type_lectin-like"/>
</dbReference>
<dbReference type="PANTHER" id="PTHR45710">
    <property type="entry name" value="C-TYPE LECTIN DOMAIN-CONTAINING PROTEIN 180"/>
    <property type="match status" value="1"/>
</dbReference>
<evidence type="ECO:0000256" key="2">
    <source>
        <dbReference type="ARBA" id="ARBA00022734"/>
    </source>
</evidence>
<dbReference type="GeneID" id="109259086"/>
<name>A0A9V1EZ21_PANPR</name>
<dbReference type="InterPro" id="IPR016186">
    <property type="entry name" value="C-type_lectin-like/link_sf"/>
</dbReference>
<dbReference type="KEGG" id="ppad:109259086"/>
<feature type="transmembrane region" description="Helical" evidence="4">
    <location>
        <begin position="32"/>
        <end position="50"/>
    </location>
</feature>
<feature type="domain" description="C-type lectin" evidence="5">
    <location>
        <begin position="81"/>
        <end position="185"/>
    </location>
</feature>
<comment type="subcellular location">
    <subcellularLocation>
        <location evidence="1">Cell membrane</location>
        <topology evidence="1">Single-pass type II membrane protein</topology>
    </subcellularLocation>
</comment>
<dbReference type="Pfam" id="PF00059">
    <property type="entry name" value="Lectin_C"/>
    <property type="match status" value="1"/>
</dbReference>
<dbReference type="SMART" id="SM00034">
    <property type="entry name" value="CLECT"/>
    <property type="match status" value="1"/>
</dbReference>
<evidence type="ECO:0000259" key="5">
    <source>
        <dbReference type="PROSITE" id="PS50041"/>
    </source>
</evidence>
<evidence type="ECO:0000256" key="3">
    <source>
        <dbReference type="SAM" id="MobiDB-lite"/>
    </source>
</evidence>
<dbReference type="InterPro" id="IPR016187">
    <property type="entry name" value="CTDL_fold"/>
</dbReference>
<feature type="region of interest" description="Disordered" evidence="3">
    <location>
        <begin position="1"/>
        <end position="21"/>
    </location>
</feature>
<protein>
    <submittedName>
        <fullName evidence="7">Early activation antigen CD69-like isoform X1</fullName>
    </submittedName>
</protein>
<dbReference type="Gene3D" id="3.10.100.10">
    <property type="entry name" value="Mannose-Binding Protein A, subunit A"/>
    <property type="match status" value="1"/>
</dbReference>
<gene>
    <name evidence="7" type="primary">LOC109259086</name>
</gene>
<dbReference type="Proteomes" id="UP001165780">
    <property type="component" value="Unplaced"/>
</dbReference>
<dbReference type="OrthoDB" id="8935730at2759"/>
<dbReference type="GO" id="GO:0030246">
    <property type="term" value="F:carbohydrate binding"/>
    <property type="evidence" value="ECO:0007669"/>
    <property type="project" value="UniProtKB-KW"/>
</dbReference>